<evidence type="ECO:0000259" key="1">
    <source>
        <dbReference type="Pfam" id="PF09937"/>
    </source>
</evidence>
<evidence type="ECO:0000313" key="2">
    <source>
        <dbReference type="EMBL" id="MDQ9090416.1"/>
    </source>
</evidence>
<evidence type="ECO:0000313" key="3">
    <source>
        <dbReference type="Proteomes" id="UP001226574"/>
    </source>
</evidence>
<gene>
    <name evidence="2" type="ORF">RC083_02275</name>
</gene>
<proteinExistence type="predicted"/>
<comment type="caution">
    <text evidence="2">The sequence shown here is derived from an EMBL/GenBank/DDBJ whole genome shotgun (WGS) entry which is preliminary data.</text>
</comment>
<accession>A0ABU1B7W2</accession>
<name>A0ABU1B7W2_PSEHA</name>
<dbReference type="Proteomes" id="UP001226574">
    <property type="component" value="Unassembled WGS sequence"/>
</dbReference>
<dbReference type="InterPro" id="IPR018683">
    <property type="entry name" value="DUF2169"/>
</dbReference>
<reference evidence="2 3" key="1">
    <citation type="submission" date="2023-08" db="EMBL/GenBank/DDBJ databases">
        <title>Pseudoalteromonas haloplanktis LL1 genome.</title>
        <authorList>
            <person name="Wu S."/>
        </authorList>
    </citation>
    <scope>NUCLEOTIDE SEQUENCE [LARGE SCALE GENOMIC DNA]</scope>
    <source>
        <strain evidence="2 3">LL1</strain>
    </source>
</reference>
<dbReference type="EMBL" id="JAVIFY010000001">
    <property type="protein sequence ID" value="MDQ9090416.1"/>
    <property type="molecule type" value="Genomic_DNA"/>
</dbReference>
<organism evidence="2 3">
    <name type="scientific">Pseudoalteromonas haloplanktis</name>
    <name type="common">Alteromonas haloplanktis</name>
    <dbReference type="NCBI Taxonomy" id="228"/>
    <lineage>
        <taxon>Bacteria</taxon>
        <taxon>Pseudomonadati</taxon>
        <taxon>Pseudomonadota</taxon>
        <taxon>Gammaproteobacteria</taxon>
        <taxon>Alteromonadales</taxon>
        <taxon>Pseudoalteromonadaceae</taxon>
        <taxon>Pseudoalteromonas</taxon>
    </lineage>
</organism>
<protein>
    <submittedName>
        <fullName evidence="2">DUF2169 domain-containing protein</fullName>
    </submittedName>
</protein>
<sequence>MLHNFSPWQASTFSGWLEDSTEGQIVLVKQSYEFNEQGKVTAIEPGPEIIIADDYQDEPSNSPLCEVNEQVAFKQGFEVYGNCTAYPPKGKDARVIEVELGLDSPSQPLFKKRLRVTGARYWRRSLLGPVATDPDIITPVALNYMQAFGGKELNNESNTFLENPIGRGFKLKNKHAVGQQLPSVEYANSLLRKPSHITPVASFAAIPSHWSPRVERLPEIDETALMAGEYPFKTAQPKDLYNTAPVDQQIDAEFSKGWACQLTGLYPLQQYGQQQRIELPHLPPIVEVVNTLACERLSMRCDTLVIDADAQCFSLLWRGHISIKKIGANSQILVASVHNSGEEK</sequence>
<keyword evidence="3" id="KW-1185">Reference proteome</keyword>
<dbReference type="Pfam" id="PF09937">
    <property type="entry name" value="DUF2169"/>
    <property type="match status" value="1"/>
</dbReference>
<dbReference type="RefSeq" id="WP_309038298.1">
    <property type="nucleotide sequence ID" value="NZ_JAVIFY010000001.1"/>
</dbReference>
<feature type="domain" description="DUF2169" evidence="1">
    <location>
        <begin position="24"/>
        <end position="318"/>
    </location>
</feature>